<evidence type="ECO:0000256" key="9">
    <source>
        <dbReference type="ARBA" id="ARBA00023315"/>
    </source>
</evidence>
<accession>A0AAU7ARJ9</accession>
<dbReference type="InterPro" id="IPR023213">
    <property type="entry name" value="CAT-like_dom_sf"/>
</dbReference>
<keyword evidence="6 11" id="KW-0808">Transferase</keyword>
<dbReference type="GO" id="GO:0019432">
    <property type="term" value="P:triglyceride biosynthetic process"/>
    <property type="evidence" value="ECO:0007669"/>
    <property type="project" value="TreeGrafter"/>
</dbReference>
<dbReference type="EC" id="2.3.1.20" evidence="4 11"/>
<reference evidence="14" key="1">
    <citation type="submission" date="2022-12" db="EMBL/GenBank/DDBJ databases">
        <title>Paraconexibacter alkalitolerans sp. nov. and Baekduia alba sp. nov., isolated from soil and emended description of the genera Paraconexibacter (Chun et al., 2020) and Baekduia (An et al., 2020).</title>
        <authorList>
            <person name="Vieira S."/>
            <person name="Huber K.J."/>
            <person name="Geppert A."/>
            <person name="Wolf J."/>
            <person name="Neumann-Schaal M."/>
            <person name="Muesken M."/>
            <person name="Overmann J."/>
        </authorList>
    </citation>
    <scope>NUCLEOTIDE SEQUENCE</scope>
    <source>
        <strain evidence="14">AEG42_29</strain>
    </source>
</reference>
<evidence type="ECO:0000259" key="12">
    <source>
        <dbReference type="Pfam" id="PF03007"/>
    </source>
</evidence>
<keyword evidence="7 11" id="KW-0319">Glycerol metabolism</keyword>
<dbReference type="NCBIfam" id="TIGR02946">
    <property type="entry name" value="acyl_WS_DGAT"/>
    <property type="match status" value="1"/>
</dbReference>
<sequence length="491" mass="52113">MPTTSHGQRLTPVDSAFLKVETNRAHMHIGWSATFTVAPGAARPTVAGLRDRAAARLHWLPRCRQRLSASPLGPLGEPRWVDDERFDLDAHIVELTGAETVVSDESFARLRDAVLSEPLDRTRPLWQVVLVPRLGDGRVAVVGRVHHAMADGTAALLLAGLLLDADAEDGAPVPWTPAAAPGRLNAAAGALGDGAGVARSLVREGIGAVRRPRSRAQAGLRTARQLVDTVREDLLSPASPSGSIVNAANGPRRTLVGHRIPLADVRAARAAHGGTINDVALAIASGALRALTIESGHEPVPLKAMIPVSVRRPEEYGELGNRISQVTVWLPLHLDSAGARLADVRRQTERFKQTGRADGQQTLLRGVGLLRGPARDAALRVAASAHAFNLTVSNVRGPRDPLRLFGAQLDELCPVVPIGHAHGLAVGMVSHDQDLHLGLHADPDALPRAVDLPRLLSAEVDALLDRRPAPRVNGRFTRVATDAPLVPVPVG</sequence>
<dbReference type="GO" id="GO:0005886">
    <property type="term" value="C:plasma membrane"/>
    <property type="evidence" value="ECO:0007669"/>
    <property type="project" value="TreeGrafter"/>
</dbReference>
<keyword evidence="8 11" id="KW-0443">Lipid metabolism</keyword>
<dbReference type="Pfam" id="PF03007">
    <property type="entry name" value="WS_DGAT_cat"/>
    <property type="match status" value="1"/>
</dbReference>
<dbReference type="PANTHER" id="PTHR31650:SF1">
    <property type="entry name" value="WAX ESTER SYNTHASE_DIACYLGLYCEROL ACYLTRANSFERASE 4-RELATED"/>
    <property type="match status" value="1"/>
</dbReference>
<evidence type="ECO:0000259" key="13">
    <source>
        <dbReference type="Pfam" id="PF06974"/>
    </source>
</evidence>
<evidence type="ECO:0000256" key="11">
    <source>
        <dbReference type="RuleBase" id="RU361241"/>
    </source>
</evidence>
<dbReference type="GO" id="GO:0051701">
    <property type="term" value="P:biological process involved in interaction with host"/>
    <property type="evidence" value="ECO:0007669"/>
    <property type="project" value="TreeGrafter"/>
</dbReference>
<evidence type="ECO:0000256" key="3">
    <source>
        <dbReference type="ARBA" id="ARBA00009587"/>
    </source>
</evidence>
<dbReference type="GO" id="GO:0006071">
    <property type="term" value="P:glycerol metabolic process"/>
    <property type="evidence" value="ECO:0007669"/>
    <property type="project" value="UniProtKB-KW"/>
</dbReference>
<evidence type="ECO:0000256" key="5">
    <source>
        <dbReference type="ARBA" id="ARBA00022516"/>
    </source>
</evidence>
<feature type="domain" description="O-acyltransferase WSD1-like N-terminal" evidence="12">
    <location>
        <begin position="10"/>
        <end position="280"/>
    </location>
</feature>
<dbReference type="EMBL" id="CP114014">
    <property type="protein sequence ID" value="XAY04116.1"/>
    <property type="molecule type" value="Genomic_DNA"/>
</dbReference>
<comment type="catalytic activity">
    <reaction evidence="10 11">
        <text>an acyl-CoA + a 1,2-diacyl-sn-glycerol = a triacyl-sn-glycerol + CoA</text>
        <dbReference type="Rhea" id="RHEA:10868"/>
        <dbReference type="ChEBI" id="CHEBI:17815"/>
        <dbReference type="ChEBI" id="CHEBI:57287"/>
        <dbReference type="ChEBI" id="CHEBI:58342"/>
        <dbReference type="ChEBI" id="CHEBI:64615"/>
        <dbReference type="EC" id="2.3.1.20"/>
    </reaction>
</comment>
<dbReference type="Gene3D" id="3.30.559.10">
    <property type="entry name" value="Chloramphenicol acetyltransferase-like domain"/>
    <property type="match status" value="1"/>
</dbReference>
<comment type="similarity">
    <text evidence="3 11">Belongs to the long-chain O-acyltransferase family.</text>
</comment>
<dbReference type="GO" id="GO:0001666">
    <property type="term" value="P:response to hypoxia"/>
    <property type="evidence" value="ECO:0007669"/>
    <property type="project" value="TreeGrafter"/>
</dbReference>
<feature type="domain" description="O-acyltransferase WSD1 C-terminal" evidence="13">
    <location>
        <begin position="320"/>
        <end position="452"/>
    </location>
</feature>
<evidence type="ECO:0000256" key="7">
    <source>
        <dbReference type="ARBA" id="ARBA00022798"/>
    </source>
</evidence>
<dbReference type="AlphaFoldDB" id="A0AAU7ARJ9"/>
<evidence type="ECO:0000256" key="1">
    <source>
        <dbReference type="ARBA" id="ARBA00004771"/>
    </source>
</evidence>
<gene>
    <name evidence="14" type="ORF">DSM112329_00945</name>
</gene>
<dbReference type="InterPro" id="IPR009721">
    <property type="entry name" value="O-acyltransferase_WSD1_C"/>
</dbReference>
<protein>
    <recommendedName>
        <fullName evidence="4 11">Diacylglycerol O-acyltransferase</fullName>
        <ecNumber evidence="4 11">2.3.1.20</ecNumber>
    </recommendedName>
</protein>
<dbReference type="InterPro" id="IPR045034">
    <property type="entry name" value="O-acyltransferase_WSD1-like"/>
</dbReference>
<evidence type="ECO:0000313" key="14">
    <source>
        <dbReference type="EMBL" id="XAY04116.1"/>
    </source>
</evidence>
<comment type="pathway">
    <text evidence="2">Lipid metabolism.</text>
</comment>
<dbReference type="InterPro" id="IPR004255">
    <property type="entry name" value="O-acyltransferase_WSD1_N"/>
</dbReference>
<dbReference type="GO" id="GO:0071731">
    <property type="term" value="P:response to nitric oxide"/>
    <property type="evidence" value="ECO:0007669"/>
    <property type="project" value="TreeGrafter"/>
</dbReference>
<dbReference type="Pfam" id="PF06974">
    <property type="entry name" value="WS_DGAT_C"/>
    <property type="match status" value="1"/>
</dbReference>
<evidence type="ECO:0000256" key="8">
    <source>
        <dbReference type="ARBA" id="ARBA00023098"/>
    </source>
</evidence>
<keyword evidence="5 11" id="KW-0444">Lipid biosynthesis</keyword>
<dbReference type="KEGG" id="parq:DSM112329_00945"/>
<dbReference type="InterPro" id="IPR014292">
    <property type="entry name" value="Acyl_transf_WS/DGAT"/>
</dbReference>
<dbReference type="GO" id="GO:0004144">
    <property type="term" value="F:diacylglycerol O-acyltransferase activity"/>
    <property type="evidence" value="ECO:0007669"/>
    <property type="project" value="UniProtKB-EC"/>
</dbReference>
<evidence type="ECO:0000256" key="10">
    <source>
        <dbReference type="ARBA" id="ARBA00048109"/>
    </source>
</evidence>
<dbReference type="RefSeq" id="WP_354700660.1">
    <property type="nucleotide sequence ID" value="NZ_CP114014.1"/>
</dbReference>
<dbReference type="PANTHER" id="PTHR31650">
    <property type="entry name" value="O-ACYLTRANSFERASE (WSD1-LIKE) FAMILY PROTEIN"/>
    <property type="match status" value="1"/>
</dbReference>
<evidence type="ECO:0000256" key="6">
    <source>
        <dbReference type="ARBA" id="ARBA00022679"/>
    </source>
</evidence>
<organism evidence="14">
    <name type="scientific">Paraconexibacter sp. AEG42_29</name>
    <dbReference type="NCBI Taxonomy" id="2997339"/>
    <lineage>
        <taxon>Bacteria</taxon>
        <taxon>Bacillati</taxon>
        <taxon>Actinomycetota</taxon>
        <taxon>Thermoleophilia</taxon>
        <taxon>Solirubrobacterales</taxon>
        <taxon>Paraconexibacteraceae</taxon>
        <taxon>Paraconexibacter</taxon>
    </lineage>
</organism>
<dbReference type="SUPFAM" id="SSF52777">
    <property type="entry name" value="CoA-dependent acyltransferases"/>
    <property type="match status" value="1"/>
</dbReference>
<proteinExistence type="inferred from homology"/>
<name>A0AAU7ARJ9_9ACTN</name>
<evidence type="ECO:0000256" key="2">
    <source>
        <dbReference type="ARBA" id="ARBA00005189"/>
    </source>
</evidence>
<evidence type="ECO:0000256" key="4">
    <source>
        <dbReference type="ARBA" id="ARBA00013244"/>
    </source>
</evidence>
<keyword evidence="9 11" id="KW-0012">Acyltransferase</keyword>
<comment type="pathway">
    <text evidence="1 11">Glycerolipid metabolism; triacylglycerol biosynthesis.</text>
</comment>